<gene>
    <name evidence="2" type="ORF">SAMN04488557_3942</name>
</gene>
<dbReference type="Pfam" id="PF09849">
    <property type="entry name" value="DUF2076"/>
    <property type="match status" value="1"/>
</dbReference>
<sequence>MNAQEKQLIEDLFARLRNFDGGEKDQEAEWLIQDLIRRSPDAPYYLAQTVIVQQQALERAEARMRDLEAAARQPQPTGRGGSFLGGSSVPQSGSRYTSAPQQAPDPVAPPAANPSANSPWGTPAHARGGGGFFSSALTTAAGVAGGVFLADGIRSLFGGGSAHAGADATSAADQKTIDNLQDQAQDARDDADQAQRDLAADDAAQDEMQDAQDDGQYDWGSDDFDV</sequence>
<dbReference type="STRING" id="51670.SAMN04488557_3942"/>
<dbReference type="AlphaFoldDB" id="A0A1I7NW80"/>
<evidence type="ECO:0000313" key="2">
    <source>
        <dbReference type="EMBL" id="SFV38926.1"/>
    </source>
</evidence>
<evidence type="ECO:0000256" key="1">
    <source>
        <dbReference type="SAM" id="MobiDB-lite"/>
    </source>
</evidence>
<proteinExistence type="predicted"/>
<feature type="compositionally biased region" description="Low complexity" evidence="1">
    <location>
        <begin position="163"/>
        <end position="173"/>
    </location>
</feature>
<evidence type="ECO:0008006" key="4">
    <source>
        <dbReference type="Google" id="ProtNLM"/>
    </source>
</evidence>
<evidence type="ECO:0000313" key="3">
    <source>
        <dbReference type="Proteomes" id="UP000199423"/>
    </source>
</evidence>
<feature type="compositionally biased region" description="Polar residues" evidence="1">
    <location>
        <begin position="88"/>
        <end position="98"/>
    </location>
</feature>
<protein>
    <recommendedName>
        <fullName evidence="4">DUF2076 domain-containing protein</fullName>
    </recommendedName>
</protein>
<dbReference type="OrthoDB" id="122910at2"/>
<keyword evidence="3" id="KW-1185">Reference proteome</keyword>
<dbReference type="RefSeq" id="WP_092869434.1">
    <property type="nucleotide sequence ID" value="NZ_FPCH01000004.1"/>
</dbReference>
<feature type="compositionally biased region" description="Basic and acidic residues" evidence="1">
    <location>
        <begin position="185"/>
        <end position="199"/>
    </location>
</feature>
<organism evidence="2 3">
    <name type="scientific">Hyphomicrobium facile</name>
    <dbReference type="NCBI Taxonomy" id="51670"/>
    <lineage>
        <taxon>Bacteria</taxon>
        <taxon>Pseudomonadati</taxon>
        <taxon>Pseudomonadota</taxon>
        <taxon>Alphaproteobacteria</taxon>
        <taxon>Hyphomicrobiales</taxon>
        <taxon>Hyphomicrobiaceae</taxon>
        <taxon>Hyphomicrobium</taxon>
    </lineage>
</organism>
<dbReference type="Proteomes" id="UP000199423">
    <property type="component" value="Unassembled WGS sequence"/>
</dbReference>
<reference evidence="3" key="1">
    <citation type="submission" date="2016-10" db="EMBL/GenBank/DDBJ databases">
        <authorList>
            <person name="Varghese N."/>
            <person name="Submissions S."/>
        </authorList>
    </citation>
    <scope>NUCLEOTIDE SEQUENCE [LARGE SCALE GENOMIC DNA]</scope>
    <source>
        <strain evidence="3">DSM 1565</strain>
    </source>
</reference>
<dbReference type="EMBL" id="FPCH01000004">
    <property type="protein sequence ID" value="SFV38926.1"/>
    <property type="molecule type" value="Genomic_DNA"/>
</dbReference>
<dbReference type="InterPro" id="IPR018648">
    <property type="entry name" value="DUF2076"/>
</dbReference>
<feature type="compositionally biased region" description="Acidic residues" evidence="1">
    <location>
        <begin position="203"/>
        <end position="226"/>
    </location>
</feature>
<accession>A0A1I7NW80</accession>
<feature type="region of interest" description="Disordered" evidence="1">
    <location>
        <begin position="67"/>
        <end position="123"/>
    </location>
</feature>
<name>A0A1I7NW80_9HYPH</name>
<feature type="region of interest" description="Disordered" evidence="1">
    <location>
        <begin position="161"/>
        <end position="226"/>
    </location>
</feature>